<evidence type="ECO:0000313" key="10">
    <source>
        <dbReference type="Proteomes" id="UP000199223"/>
    </source>
</evidence>
<evidence type="ECO:0000313" key="9">
    <source>
        <dbReference type="EMBL" id="SEJ75668.1"/>
    </source>
</evidence>
<dbReference type="AlphaFoldDB" id="A0A1H7BDY8"/>
<evidence type="ECO:0000256" key="3">
    <source>
        <dbReference type="ARBA" id="ARBA00022722"/>
    </source>
</evidence>
<dbReference type="PANTHER" id="PTHR33653:SF1">
    <property type="entry name" value="RIBONUCLEASE VAPC2"/>
    <property type="match status" value="1"/>
</dbReference>
<sequence>MIFSLDTNIIAGIWSGTSEGRADRLSLQTMQKSGQELMVCGVVYAELAAYPGMDRGAVDAFLKATAITLDLQMPEAAWQAAADAHHAYQLRRRRSGGGTAKRVLPDFLIGAHALHRAAALMTRNPGDFKDFPALVLVEPTS</sequence>
<dbReference type="Gene3D" id="3.40.50.1010">
    <property type="entry name" value="5'-nuclease"/>
    <property type="match status" value="1"/>
</dbReference>
<protein>
    <recommendedName>
        <fullName evidence="8">PIN domain-containing protein</fullName>
    </recommendedName>
</protein>
<dbReference type="GO" id="GO:0016787">
    <property type="term" value="F:hydrolase activity"/>
    <property type="evidence" value="ECO:0007669"/>
    <property type="project" value="UniProtKB-KW"/>
</dbReference>
<evidence type="ECO:0000256" key="5">
    <source>
        <dbReference type="ARBA" id="ARBA00022801"/>
    </source>
</evidence>
<dbReference type="GO" id="GO:0046872">
    <property type="term" value="F:metal ion binding"/>
    <property type="evidence" value="ECO:0007669"/>
    <property type="project" value="UniProtKB-KW"/>
</dbReference>
<reference evidence="10" key="1">
    <citation type="submission" date="2016-10" db="EMBL/GenBank/DDBJ databases">
        <authorList>
            <person name="Varghese N."/>
            <person name="Submissions S."/>
        </authorList>
    </citation>
    <scope>NUCLEOTIDE SEQUENCE [LARGE SCALE GENOMIC DNA]</scope>
    <source>
        <strain evidence="10">CGMCC 1.10218</strain>
    </source>
</reference>
<keyword evidence="5" id="KW-0378">Hydrolase</keyword>
<dbReference type="InterPro" id="IPR050556">
    <property type="entry name" value="Type_II_TA_system_RNase"/>
</dbReference>
<dbReference type="InterPro" id="IPR029060">
    <property type="entry name" value="PIN-like_dom_sf"/>
</dbReference>
<evidence type="ECO:0000256" key="2">
    <source>
        <dbReference type="ARBA" id="ARBA00022649"/>
    </source>
</evidence>
<dbReference type="GO" id="GO:0004518">
    <property type="term" value="F:nuclease activity"/>
    <property type="evidence" value="ECO:0007669"/>
    <property type="project" value="UniProtKB-KW"/>
</dbReference>
<organism evidence="9 10">
    <name type="scientific">Deinococcus reticulitermitis</name>
    <dbReference type="NCBI Taxonomy" id="856736"/>
    <lineage>
        <taxon>Bacteria</taxon>
        <taxon>Thermotogati</taxon>
        <taxon>Deinococcota</taxon>
        <taxon>Deinococci</taxon>
        <taxon>Deinococcales</taxon>
        <taxon>Deinococcaceae</taxon>
        <taxon>Deinococcus</taxon>
    </lineage>
</organism>
<evidence type="ECO:0000256" key="1">
    <source>
        <dbReference type="ARBA" id="ARBA00001946"/>
    </source>
</evidence>
<dbReference type="OrthoDB" id="67868at2"/>
<dbReference type="EMBL" id="FNZA01000017">
    <property type="protein sequence ID" value="SEJ75668.1"/>
    <property type="molecule type" value="Genomic_DNA"/>
</dbReference>
<dbReference type="Pfam" id="PF01850">
    <property type="entry name" value="PIN"/>
    <property type="match status" value="1"/>
</dbReference>
<keyword evidence="10" id="KW-1185">Reference proteome</keyword>
<comment type="similarity">
    <text evidence="7">Belongs to the PINc/VapC protein family.</text>
</comment>
<keyword evidence="3" id="KW-0540">Nuclease</keyword>
<evidence type="ECO:0000256" key="4">
    <source>
        <dbReference type="ARBA" id="ARBA00022723"/>
    </source>
</evidence>
<keyword evidence="2" id="KW-1277">Toxin-antitoxin system</keyword>
<feature type="domain" description="PIN" evidence="8">
    <location>
        <begin position="5"/>
        <end position="131"/>
    </location>
</feature>
<gene>
    <name evidence="9" type="ORF">SAMN04488058_11756</name>
</gene>
<dbReference type="STRING" id="856736.SAMN04488058_11756"/>
<accession>A0A1H7BDY8</accession>
<comment type="cofactor">
    <cofactor evidence="1">
        <name>Mg(2+)</name>
        <dbReference type="ChEBI" id="CHEBI:18420"/>
    </cofactor>
</comment>
<dbReference type="Proteomes" id="UP000199223">
    <property type="component" value="Unassembled WGS sequence"/>
</dbReference>
<keyword evidence="6" id="KW-0460">Magnesium</keyword>
<name>A0A1H7BDY8_9DEIO</name>
<dbReference type="PANTHER" id="PTHR33653">
    <property type="entry name" value="RIBONUCLEASE VAPC2"/>
    <property type="match status" value="1"/>
</dbReference>
<dbReference type="InterPro" id="IPR002716">
    <property type="entry name" value="PIN_dom"/>
</dbReference>
<dbReference type="SUPFAM" id="SSF88723">
    <property type="entry name" value="PIN domain-like"/>
    <property type="match status" value="1"/>
</dbReference>
<evidence type="ECO:0000256" key="6">
    <source>
        <dbReference type="ARBA" id="ARBA00022842"/>
    </source>
</evidence>
<evidence type="ECO:0000259" key="8">
    <source>
        <dbReference type="Pfam" id="PF01850"/>
    </source>
</evidence>
<proteinExistence type="inferred from homology"/>
<keyword evidence="4" id="KW-0479">Metal-binding</keyword>
<evidence type="ECO:0000256" key="7">
    <source>
        <dbReference type="ARBA" id="ARBA00038093"/>
    </source>
</evidence>